<feature type="domain" description="YCII-related" evidence="2">
    <location>
        <begin position="18"/>
        <end position="95"/>
    </location>
</feature>
<dbReference type="Proteomes" id="UP001371218">
    <property type="component" value="Unassembled WGS sequence"/>
</dbReference>
<gene>
    <name evidence="3" type="ORF">AACH06_02710</name>
</gene>
<evidence type="ECO:0000313" key="4">
    <source>
        <dbReference type="Proteomes" id="UP001371218"/>
    </source>
</evidence>
<dbReference type="Gene3D" id="3.30.70.1060">
    <property type="entry name" value="Dimeric alpha+beta barrel"/>
    <property type="match status" value="1"/>
</dbReference>
<dbReference type="RefSeq" id="WP_341424054.1">
    <property type="nucleotide sequence ID" value="NZ_JBBUTG010000001.1"/>
</dbReference>
<comment type="similarity">
    <text evidence="1">Belongs to the YciI family.</text>
</comment>
<proteinExistence type="inferred from homology"/>
<name>A0ABU9BM51_9BURK</name>
<evidence type="ECO:0000256" key="1">
    <source>
        <dbReference type="ARBA" id="ARBA00007689"/>
    </source>
</evidence>
<evidence type="ECO:0000259" key="2">
    <source>
        <dbReference type="Pfam" id="PF03795"/>
    </source>
</evidence>
<keyword evidence="4" id="KW-1185">Reference proteome</keyword>
<dbReference type="Pfam" id="PF03795">
    <property type="entry name" value="YCII"/>
    <property type="match status" value="1"/>
</dbReference>
<reference evidence="3 4" key="1">
    <citation type="submission" date="2024-04" db="EMBL/GenBank/DDBJ databases">
        <title>Novel species of the genus Ideonella isolated from streams.</title>
        <authorList>
            <person name="Lu H."/>
        </authorList>
    </citation>
    <scope>NUCLEOTIDE SEQUENCE [LARGE SCALE GENOMIC DNA]</scope>
    <source>
        <strain evidence="3 4">DXS29W</strain>
    </source>
</reference>
<accession>A0ABU9BM51</accession>
<comment type="caution">
    <text evidence="3">The sequence shown here is derived from an EMBL/GenBank/DDBJ whole genome shotgun (WGS) entry which is preliminary data.</text>
</comment>
<dbReference type="EMBL" id="JBBUTG010000001">
    <property type="protein sequence ID" value="MEK8029720.1"/>
    <property type="molecule type" value="Genomic_DNA"/>
</dbReference>
<evidence type="ECO:0000313" key="3">
    <source>
        <dbReference type="EMBL" id="MEK8029720.1"/>
    </source>
</evidence>
<dbReference type="InterPro" id="IPR005545">
    <property type="entry name" value="YCII"/>
</dbReference>
<protein>
    <submittedName>
        <fullName evidence="3">YciI family protein</fullName>
    </submittedName>
</protein>
<organism evidence="3 4">
    <name type="scientific">Ideonella lacteola</name>
    <dbReference type="NCBI Taxonomy" id="2984193"/>
    <lineage>
        <taxon>Bacteria</taxon>
        <taxon>Pseudomonadati</taxon>
        <taxon>Pseudomonadota</taxon>
        <taxon>Betaproteobacteria</taxon>
        <taxon>Burkholderiales</taxon>
        <taxon>Sphaerotilaceae</taxon>
        <taxon>Ideonella</taxon>
    </lineage>
</organism>
<sequence length="116" mass="12158">MPRYLISFNYGDMNVPDDELPAVGEAARAVVRQASEAGVLVFAGGVGEPQDTRVVAPNGQVRVGPRSQRAEFIGGLTIVEVAGPAEALAWGAKIAAACRCDQEVREFMPGAQVCGE</sequence>
<dbReference type="InterPro" id="IPR011008">
    <property type="entry name" value="Dimeric_a/b-barrel"/>
</dbReference>
<dbReference type="SUPFAM" id="SSF54909">
    <property type="entry name" value="Dimeric alpha+beta barrel"/>
    <property type="match status" value="1"/>
</dbReference>